<dbReference type="RefSeq" id="WP_348026240.1">
    <property type="nucleotide sequence ID" value="NZ_CP129113.1"/>
</dbReference>
<evidence type="ECO:0000313" key="8">
    <source>
        <dbReference type="Proteomes" id="UP001180087"/>
    </source>
</evidence>
<feature type="transmembrane region" description="Helical" evidence="6">
    <location>
        <begin position="403"/>
        <end position="425"/>
    </location>
</feature>
<feature type="transmembrane region" description="Helical" evidence="6">
    <location>
        <begin position="12"/>
        <end position="31"/>
    </location>
</feature>
<name>A0ABY9KST7_9BACI</name>
<keyword evidence="5 6" id="KW-0472">Membrane</keyword>
<feature type="transmembrane region" description="Helical" evidence="6">
    <location>
        <begin position="92"/>
        <end position="111"/>
    </location>
</feature>
<keyword evidence="4 6" id="KW-1133">Transmembrane helix</keyword>
<dbReference type="Pfam" id="PF01943">
    <property type="entry name" value="Polysacc_synt"/>
    <property type="match status" value="1"/>
</dbReference>
<keyword evidence="2" id="KW-1003">Cell membrane</keyword>
<accession>A0ABY9KST7</accession>
<keyword evidence="3 6" id="KW-0812">Transmembrane</keyword>
<evidence type="ECO:0000256" key="4">
    <source>
        <dbReference type="ARBA" id="ARBA00022989"/>
    </source>
</evidence>
<evidence type="ECO:0000256" key="1">
    <source>
        <dbReference type="ARBA" id="ARBA00004651"/>
    </source>
</evidence>
<evidence type="ECO:0000256" key="2">
    <source>
        <dbReference type="ARBA" id="ARBA00022475"/>
    </source>
</evidence>
<dbReference type="PIRSF" id="PIRSF038958">
    <property type="entry name" value="PG_synth_SpoVB"/>
    <property type="match status" value="1"/>
</dbReference>
<dbReference type="InterPro" id="IPR002797">
    <property type="entry name" value="Polysacc_synth"/>
</dbReference>
<feature type="transmembrane region" description="Helical" evidence="6">
    <location>
        <begin position="299"/>
        <end position="317"/>
    </location>
</feature>
<evidence type="ECO:0000256" key="3">
    <source>
        <dbReference type="ARBA" id="ARBA00022692"/>
    </source>
</evidence>
<dbReference type="CDD" id="cd13124">
    <property type="entry name" value="MATE_SpoVB_like"/>
    <property type="match status" value="1"/>
</dbReference>
<reference evidence="7" key="1">
    <citation type="submission" date="2023-06" db="EMBL/GenBank/DDBJ databases">
        <title>A Treasure from Seagulls: Isolation and Description of Aciduricobacillus qingdaonensis gen. nov., sp. nov., a Rare Obligately Uric Acid-utilizing Member in the Family Bacillaceae.</title>
        <authorList>
            <person name="Liu W."/>
            <person name="Wang B."/>
        </authorList>
    </citation>
    <scope>NUCLEOTIDE SEQUENCE</scope>
    <source>
        <strain evidence="7">44XB</strain>
    </source>
</reference>
<sequence>MSNNNTLIRGTMLLTAATFLSKFLGMIYVIPFNALVGATGGALYGFAYTPYNILISISTVGVPLAVSKFVSKYNSLGDYETGIRIYKTGLKLMLATGFLAFLVLFTSSHWLAEHMLTQQNKTGITVDEISMVLKLISFALIIIPAMSLSRGFFQGYQSMGPTAISTVVEQIVRIAFVLIAAFIILKIYKGSVALAVGYATFAAFIGALASCVVLFYYWTKRKPYIEEQRAKQDTIHKLPLRAMFKELLMYAGPFVLVGLATPLYQLVDQFTFSRAMAAIGQSEVFEIYYSAINVYGHKLVLIPVTLATGLSLAIIPAMTKTFTERNQAGLHRQITQALQIIVVLVVPAAAGLATLSKPAYASLYGLANIDLTGSVLAWYAPVALLFALFTVSAAILQGINQQSFAVISLSAGLLMKIIFNIQLIHIFGAKGAIFGTALAVGTAVILNLYRIHKSVGYSYKPVFKITMLVLLFTLIMSEVVIILKWLISFFTVVENGILSAIFILLAEVVVGGLIYLWLGYKSTLLQRVLGDRVNILSRIFGK</sequence>
<feature type="transmembrane region" description="Helical" evidence="6">
    <location>
        <begin position="461"/>
        <end position="485"/>
    </location>
</feature>
<dbReference type="InterPro" id="IPR050833">
    <property type="entry name" value="Poly_Biosynth_Transport"/>
</dbReference>
<organism evidence="7 8">
    <name type="scientific">Aciduricibacillus chroicocephali</name>
    <dbReference type="NCBI Taxonomy" id="3054939"/>
    <lineage>
        <taxon>Bacteria</taxon>
        <taxon>Bacillati</taxon>
        <taxon>Bacillota</taxon>
        <taxon>Bacilli</taxon>
        <taxon>Bacillales</taxon>
        <taxon>Bacillaceae</taxon>
        <taxon>Aciduricibacillus</taxon>
    </lineage>
</organism>
<evidence type="ECO:0000256" key="6">
    <source>
        <dbReference type="SAM" id="Phobius"/>
    </source>
</evidence>
<feature type="transmembrane region" description="Helical" evidence="6">
    <location>
        <begin position="194"/>
        <end position="219"/>
    </location>
</feature>
<proteinExistence type="predicted"/>
<feature type="transmembrane region" description="Helical" evidence="6">
    <location>
        <begin position="51"/>
        <end position="71"/>
    </location>
</feature>
<comment type="subcellular location">
    <subcellularLocation>
        <location evidence="1">Cell membrane</location>
        <topology evidence="1">Multi-pass membrane protein</topology>
    </subcellularLocation>
</comment>
<feature type="transmembrane region" description="Helical" evidence="6">
    <location>
        <begin position="131"/>
        <end position="149"/>
    </location>
</feature>
<feature type="transmembrane region" description="Helical" evidence="6">
    <location>
        <begin position="497"/>
        <end position="518"/>
    </location>
</feature>
<feature type="transmembrane region" description="Helical" evidence="6">
    <location>
        <begin position="247"/>
        <end position="267"/>
    </location>
</feature>
<evidence type="ECO:0000256" key="5">
    <source>
        <dbReference type="ARBA" id="ARBA00023136"/>
    </source>
</evidence>
<feature type="transmembrane region" description="Helical" evidence="6">
    <location>
        <begin position="337"/>
        <end position="356"/>
    </location>
</feature>
<evidence type="ECO:0000313" key="7">
    <source>
        <dbReference type="EMBL" id="WLV23831.1"/>
    </source>
</evidence>
<keyword evidence="8" id="KW-1185">Reference proteome</keyword>
<feature type="transmembrane region" description="Helical" evidence="6">
    <location>
        <begin position="170"/>
        <end position="188"/>
    </location>
</feature>
<dbReference type="InterPro" id="IPR024923">
    <property type="entry name" value="PG_synth_SpoVB"/>
</dbReference>
<dbReference type="PANTHER" id="PTHR30250">
    <property type="entry name" value="PST FAMILY PREDICTED COLANIC ACID TRANSPORTER"/>
    <property type="match status" value="1"/>
</dbReference>
<dbReference type="PANTHER" id="PTHR30250:SF21">
    <property type="entry name" value="LIPID II FLIPPASE MURJ"/>
    <property type="match status" value="1"/>
</dbReference>
<dbReference type="Proteomes" id="UP001180087">
    <property type="component" value="Chromosome"/>
</dbReference>
<feature type="transmembrane region" description="Helical" evidence="6">
    <location>
        <begin position="431"/>
        <end position="449"/>
    </location>
</feature>
<feature type="transmembrane region" description="Helical" evidence="6">
    <location>
        <begin position="376"/>
        <end position="396"/>
    </location>
</feature>
<protein>
    <submittedName>
        <fullName evidence="7">Polysaccharide biosynthesis protein</fullName>
    </submittedName>
</protein>
<gene>
    <name evidence="7" type="ORF">QR721_09275</name>
</gene>
<dbReference type="EMBL" id="CP129113">
    <property type="protein sequence ID" value="WLV23831.1"/>
    <property type="molecule type" value="Genomic_DNA"/>
</dbReference>